<dbReference type="KEGG" id="dpx:DAPPUDRAFT_314132"/>
<dbReference type="InParanoid" id="E9G4R9"/>
<name>E9G4R9_DAPPU</name>
<evidence type="ECO:0000313" key="1">
    <source>
        <dbReference type="EMBL" id="EFX85513.1"/>
    </source>
</evidence>
<organism evidence="1 2">
    <name type="scientific">Daphnia pulex</name>
    <name type="common">Water flea</name>
    <dbReference type="NCBI Taxonomy" id="6669"/>
    <lineage>
        <taxon>Eukaryota</taxon>
        <taxon>Metazoa</taxon>
        <taxon>Ecdysozoa</taxon>
        <taxon>Arthropoda</taxon>
        <taxon>Crustacea</taxon>
        <taxon>Branchiopoda</taxon>
        <taxon>Diplostraca</taxon>
        <taxon>Cladocera</taxon>
        <taxon>Anomopoda</taxon>
        <taxon>Daphniidae</taxon>
        <taxon>Daphnia</taxon>
    </lineage>
</organism>
<dbReference type="AlphaFoldDB" id="E9G4R9"/>
<protein>
    <submittedName>
        <fullName evidence="1">Uncharacterized protein</fullName>
    </submittedName>
</protein>
<keyword evidence="2" id="KW-1185">Reference proteome</keyword>
<evidence type="ECO:0000313" key="2">
    <source>
        <dbReference type="Proteomes" id="UP000000305"/>
    </source>
</evidence>
<accession>E9G4R9</accession>
<reference evidence="1 2" key="1">
    <citation type="journal article" date="2011" name="Science">
        <title>The ecoresponsive genome of Daphnia pulex.</title>
        <authorList>
            <person name="Colbourne J.K."/>
            <person name="Pfrender M.E."/>
            <person name="Gilbert D."/>
            <person name="Thomas W.K."/>
            <person name="Tucker A."/>
            <person name="Oakley T.H."/>
            <person name="Tokishita S."/>
            <person name="Aerts A."/>
            <person name="Arnold G.J."/>
            <person name="Basu M.K."/>
            <person name="Bauer D.J."/>
            <person name="Caceres C.E."/>
            <person name="Carmel L."/>
            <person name="Casola C."/>
            <person name="Choi J.H."/>
            <person name="Detter J.C."/>
            <person name="Dong Q."/>
            <person name="Dusheyko S."/>
            <person name="Eads B.D."/>
            <person name="Frohlich T."/>
            <person name="Geiler-Samerotte K.A."/>
            <person name="Gerlach D."/>
            <person name="Hatcher P."/>
            <person name="Jogdeo S."/>
            <person name="Krijgsveld J."/>
            <person name="Kriventseva E.V."/>
            <person name="Kultz D."/>
            <person name="Laforsch C."/>
            <person name="Lindquist E."/>
            <person name="Lopez J."/>
            <person name="Manak J.R."/>
            <person name="Muller J."/>
            <person name="Pangilinan J."/>
            <person name="Patwardhan R.P."/>
            <person name="Pitluck S."/>
            <person name="Pritham E.J."/>
            <person name="Rechtsteiner A."/>
            <person name="Rho M."/>
            <person name="Rogozin I.B."/>
            <person name="Sakarya O."/>
            <person name="Salamov A."/>
            <person name="Schaack S."/>
            <person name="Shapiro H."/>
            <person name="Shiga Y."/>
            <person name="Skalitzky C."/>
            <person name="Smith Z."/>
            <person name="Souvorov A."/>
            <person name="Sung W."/>
            <person name="Tang Z."/>
            <person name="Tsuchiya D."/>
            <person name="Tu H."/>
            <person name="Vos H."/>
            <person name="Wang M."/>
            <person name="Wolf Y.I."/>
            <person name="Yamagata H."/>
            <person name="Yamada T."/>
            <person name="Ye Y."/>
            <person name="Shaw J.R."/>
            <person name="Andrews J."/>
            <person name="Crease T.J."/>
            <person name="Tang H."/>
            <person name="Lucas S.M."/>
            <person name="Robertson H.M."/>
            <person name="Bork P."/>
            <person name="Koonin E.V."/>
            <person name="Zdobnov E.M."/>
            <person name="Grigoriev I.V."/>
            <person name="Lynch M."/>
            <person name="Boore J.L."/>
        </authorList>
    </citation>
    <scope>NUCLEOTIDE SEQUENCE [LARGE SCALE GENOMIC DNA]</scope>
</reference>
<proteinExistence type="predicted"/>
<dbReference type="HOGENOM" id="CLU_2656948_0_0_1"/>
<gene>
    <name evidence="1" type="ORF">DAPPUDRAFT_314132</name>
</gene>
<sequence>MGNGLRDMPLDLANQPPMLNYNAVSLLELAQRSLMLAFVHNRRVNSTNFLLHPYLRYPHSYSFSAYYAAKQFVVLY</sequence>
<dbReference type="EMBL" id="GL732532">
    <property type="protein sequence ID" value="EFX85513.1"/>
    <property type="molecule type" value="Genomic_DNA"/>
</dbReference>
<dbReference type="Proteomes" id="UP000000305">
    <property type="component" value="Unassembled WGS sequence"/>
</dbReference>